<evidence type="ECO:0000313" key="3">
    <source>
        <dbReference type="EMBL" id="AQG78868.1"/>
    </source>
</evidence>
<evidence type="ECO:0000259" key="2">
    <source>
        <dbReference type="Pfam" id="PF18743"/>
    </source>
</evidence>
<dbReference type="Pfam" id="PF18166">
    <property type="entry name" value="pP_pnuc_2"/>
    <property type="match status" value="1"/>
</dbReference>
<gene>
    <name evidence="3" type="ORF">AWR27_05730</name>
</gene>
<dbReference type="OrthoDB" id="957768at2"/>
<dbReference type="EMBL" id="CP014263">
    <property type="protein sequence ID" value="AQG78868.1"/>
    <property type="molecule type" value="Genomic_DNA"/>
</dbReference>
<dbReference type="SUPFAM" id="SSF52980">
    <property type="entry name" value="Restriction endonuclease-like"/>
    <property type="match status" value="1"/>
</dbReference>
<organism evidence="3 4">
    <name type="scientific">Spirosoma montaniterrae</name>
    <dbReference type="NCBI Taxonomy" id="1178516"/>
    <lineage>
        <taxon>Bacteria</taxon>
        <taxon>Pseudomonadati</taxon>
        <taxon>Bacteroidota</taxon>
        <taxon>Cytophagia</taxon>
        <taxon>Cytophagales</taxon>
        <taxon>Cytophagaceae</taxon>
        <taxon>Spirosoma</taxon>
    </lineage>
</organism>
<proteinExistence type="predicted"/>
<dbReference type="STRING" id="1178516.AWR27_05730"/>
<dbReference type="KEGG" id="smon:AWR27_05730"/>
<protein>
    <recommendedName>
        <fullName evidence="5">REase AHJR-like domain-containing protein</fullName>
    </recommendedName>
</protein>
<dbReference type="InterPro" id="IPR041584">
    <property type="entry name" value="Put_pPIWI_pnuc_2"/>
</dbReference>
<evidence type="ECO:0008006" key="5">
    <source>
        <dbReference type="Google" id="ProtNLM"/>
    </source>
</evidence>
<name>A0A1P9WU45_9BACT</name>
<evidence type="ECO:0000313" key="4">
    <source>
        <dbReference type="Proteomes" id="UP000187941"/>
    </source>
</evidence>
<feature type="domain" description="Predicted pPIWI-associating nuclease group 2" evidence="1">
    <location>
        <begin position="105"/>
        <end position="208"/>
    </location>
</feature>
<dbReference type="InterPro" id="IPR040902">
    <property type="entry name" value="AHJR-like"/>
</dbReference>
<feature type="domain" description="REase AHJR-like" evidence="2">
    <location>
        <begin position="16"/>
        <end position="95"/>
    </location>
</feature>
<dbReference type="Proteomes" id="UP000187941">
    <property type="component" value="Chromosome"/>
</dbReference>
<dbReference type="RefSeq" id="WP_077130311.1">
    <property type="nucleotide sequence ID" value="NZ_CP014263.1"/>
</dbReference>
<reference evidence="3 4" key="1">
    <citation type="submission" date="2016-01" db="EMBL/GenBank/DDBJ databases">
        <authorList>
            <person name="Oliw E.H."/>
        </authorList>
    </citation>
    <scope>NUCLEOTIDE SEQUENCE [LARGE SCALE GENOMIC DNA]</scope>
    <source>
        <strain evidence="3 4">DY10</strain>
    </source>
</reference>
<accession>A0A1P9WU45</accession>
<sequence length="209" mass="23751">MEIRQQYLQRYLHDIAIDQLVADYQTKGYLVAKEEKIGNHKADLVARKGDEVIVVEVKTGRMTPKKREQIVALGDYVRSHDNYKFMVVVALPPKRKKIDVPNIDHLLFDYLVHRASMPDELNRLSSNTRITGVEEATIDELTVSEENSIMAKGSGVVEVELQHGSGNDKTTITDAFPLTFDVVLKYNEHQELFLANAKSIEIDTASFYE</sequence>
<dbReference type="Pfam" id="PF18743">
    <property type="entry name" value="AHJR-like"/>
    <property type="match status" value="1"/>
</dbReference>
<dbReference type="InterPro" id="IPR011335">
    <property type="entry name" value="Restrct_endonuc-II-like"/>
</dbReference>
<dbReference type="AlphaFoldDB" id="A0A1P9WU45"/>
<keyword evidence="4" id="KW-1185">Reference proteome</keyword>
<evidence type="ECO:0000259" key="1">
    <source>
        <dbReference type="Pfam" id="PF18166"/>
    </source>
</evidence>